<evidence type="ECO:0000256" key="7">
    <source>
        <dbReference type="ARBA" id="ARBA00047899"/>
    </source>
</evidence>
<dbReference type="SMART" id="SM00220">
    <property type="entry name" value="S_TKc"/>
    <property type="match status" value="1"/>
</dbReference>
<dbReference type="InterPro" id="IPR000719">
    <property type="entry name" value="Prot_kinase_dom"/>
</dbReference>
<dbReference type="InterPro" id="IPR011009">
    <property type="entry name" value="Kinase-like_dom_sf"/>
</dbReference>
<dbReference type="AlphaFoldDB" id="A0A401ILE7"/>
<dbReference type="EC" id="2.7.11.1" evidence="1"/>
<dbReference type="GO" id="GO:0004674">
    <property type="term" value="F:protein serine/threonine kinase activity"/>
    <property type="evidence" value="ECO:0007669"/>
    <property type="project" value="UniProtKB-KW"/>
</dbReference>
<keyword evidence="2 11" id="KW-0723">Serine/threonine-protein kinase</keyword>
<evidence type="ECO:0000256" key="4">
    <source>
        <dbReference type="ARBA" id="ARBA00022741"/>
    </source>
</evidence>
<keyword evidence="4" id="KW-0547">Nucleotide-binding</keyword>
<sequence>MTHLMAMRKHNHQMMGYMDTGLKPQETVNHRYHILRQLGRGKLERTYLAEDRHRFNEYCILQEFAPEVQSSEGLQKTEELFQRKAQALYTLDHPQIPRFRELFPLPEGENKGLFLVQDYIIGPTYRELLTHRLSQGHFFTESEVTEFLLNVLPVLAYLHHRGIIHRDITPDNIICRDSDKLPVLIDFGSIKQLSAIANSFFTQSQVLTGQIMQVGQSGYAPQEQIEQGLVSSHSDLYGLAATALVLLSGKEPLELIDPHTGHWPSELALSSSLTPVLSKMLAKHPKDRYTSAQEVIDSLSVSTPHLDPSSVYSSSVTPPTIIVAPDATESNIPDTTSTEDTLIPNLSKTETTMALTSSPAKSSVSGCLSKLILVLMLILGSGMVGWWAGKTWISQFLNPTQAESPKVFSEKTTSESPSEISDEEFQRKTQLRTRRQKLGIDHTLFVSLVDEVFGQQYPSEKGRALSNEPEDDSWRKKWDQTGDNLLDILGSLSPEALEGIGTYNQTQRDNWKLLANNLHLSSRAVYDLVDGRFFRAFPEQKEENFIDQPLGQIWTAMILDTLTALQSGSNYEALFFDSENPTIEREETLQPGAGKAYVVRLEASQNLAVKLETNGDTFLSIYSPTGTNNLLEDSTQQQWSGELSESGYYEFTIVAKSDKPLKYKLIITK</sequence>
<dbReference type="EMBL" id="BDQK01000015">
    <property type="protein sequence ID" value="GBF82061.1"/>
    <property type="molecule type" value="Genomic_DNA"/>
</dbReference>
<keyword evidence="3" id="KW-0808">Transferase</keyword>
<evidence type="ECO:0000256" key="5">
    <source>
        <dbReference type="ARBA" id="ARBA00022777"/>
    </source>
</evidence>
<protein>
    <recommendedName>
        <fullName evidence="1">non-specific serine/threonine protein kinase</fullName>
        <ecNumber evidence="1">2.7.11.1</ecNumber>
    </recommendedName>
</protein>
<evidence type="ECO:0000256" key="2">
    <source>
        <dbReference type="ARBA" id="ARBA00022527"/>
    </source>
</evidence>
<dbReference type="PROSITE" id="PS50011">
    <property type="entry name" value="PROTEIN_KINASE_DOM"/>
    <property type="match status" value="1"/>
</dbReference>
<dbReference type="Pfam" id="PF00069">
    <property type="entry name" value="Pkinase"/>
    <property type="match status" value="1"/>
</dbReference>
<evidence type="ECO:0000259" key="10">
    <source>
        <dbReference type="PROSITE" id="PS50011"/>
    </source>
</evidence>
<accession>A0A401ILE7</accession>
<comment type="caution">
    <text evidence="11">The sequence shown here is derived from an EMBL/GenBank/DDBJ whole genome shotgun (WGS) entry which is preliminary data.</text>
</comment>
<keyword evidence="6" id="KW-0067">ATP-binding</keyword>
<dbReference type="Proteomes" id="UP000287247">
    <property type="component" value="Unassembled WGS sequence"/>
</dbReference>
<evidence type="ECO:0000256" key="6">
    <source>
        <dbReference type="ARBA" id="ARBA00022840"/>
    </source>
</evidence>
<comment type="catalytic activity">
    <reaction evidence="8">
        <text>L-seryl-[protein] + ATP = O-phospho-L-seryl-[protein] + ADP + H(+)</text>
        <dbReference type="Rhea" id="RHEA:17989"/>
        <dbReference type="Rhea" id="RHEA-COMP:9863"/>
        <dbReference type="Rhea" id="RHEA-COMP:11604"/>
        <dbReference type="ChEBI" id="CHEBI:15378"/>
        <dbReference type="ChEBI" id="CHEBI:29999"/>
        <dbReference type="ChEBI" id="CHEBI:30616"/>
        <dbReference type="ChEBI" id="CHEBI:83421"/>
        <dbReference type="ChEBI" id="CHEBI:456216"/>
        <dbReference type="EC" id="2.7.11.1"/>
    </reaction>
</comment>
<proteinExistence type="predicted"/>
<dbReference type="PANTHER" id="PTHR24363:SF0">
    <property type="entry name" value="SERINE_THREONINE KINASE LIKE DOMAIN CONTAINING 1"/>
    <property type="match status" value="1"/>
</dbReference>
<evidence type="ECO:0000313" key="11">
    <source>
        <dbReference type="EMBL" id="GBF82061.1"/>
    </source>
</evidence>
<gene>
    <name evidence="11" type="ORF">AsFPU1_3487</name>
</gene>
<evidence type="ECO:0000256" key="3">
    <source>
        <dbReference type="ARBA" id="ARBA00022679"/>
    </source>
</evidence>
<keyword evidence="5 11" id="KW-0418">Kinase</keyword>
<dbReference type="Gene3D" id="1.10.510.10">
    <property type="entry name" value="Transferase(Phosphotransferase) domain 1"/>
    <property type="match status" value="1"/>
</dbReference>
<evidence type="ECO:0000256" key="8">
    <source>
        <dbReference type="ARBA" id="ARBA00048679"/>
    </source>
</evidence>
<feature type="domain" description="Protein kinase" evidence="10">
    <location>
        <begin position="32"/>
        <end position="306"/>
    </location>
</feature>
<dbReference type="CDD" id="cd14014">
    <property type="entry name" value="STKc_PknB_like"/>
    <property type="match status" value="1"/>
</dbReference>
<dbReference type="RefSeq" id="WP_227875728.1">
    <property type="nucleotide sequence ID" value="NZ_BDQK01000015.1"/>
</dbReference>
<reference evidence="12" key="1">
    <citation type="submission" date="2017-05" db="EMBL/GenBank/DDBJ databases">
        <title>Physiological properties and genetic analysis related to exopolysaccharide production of fresh-water unicellular cyanobacterium Aphanothece sacrum, Suizenji Nori, that has been cultured as a food source in Japan.</title>
        <authorList>
            <person name="Kanesaki Y."/>
            <person name="Yoshikawa S."/>
            <person name="Ohki K."/>
        </authorList>
    </citation>
    <scope>NUCLEOTIDE SEQUENCE [LARGE SCALE GENOMIC DNA]</scope>
    <source>
        <strain evidence="12">FPU1</strain>
    </source>
</reference>
<name>A0A401ILE7_APHSA</name>
<dbReference type="PANTHER" id="PTHR24363">
    <property type="entry name" value="SERINE/THREONINE PROTEIN KINASE"/>
    <property type="match status" value="1"/>
</dbReference>
<evidence type="ECO:0000256" key="1">
    <source>
        <dbReference type="ARBA" id="ARBA00012513"/>
    </source>
</evidence>
<feature type="region of interest" description="Disordered" evidence="9">
    <location>
        <begin position="404"/>
        <end position="426"/>
    </location>
</feature>
<comment type="catalytic activity">
    <reaction evidence="7">
        <text>L-threonyl-[protein] + ATP = O-phospho-L-threonyl-[protein] + ADP + H(+)</text>
        <dbReference type="Rhea" id="RHEA:46608"/>
        <dbReference type="Rhea" id="RHEA-COMP:11060"/>
        <dbReference type="Rhea" id="RHEA-COMP:11605"/>
        <dbReference type="ChEBI" id="CHEBI:15378"/>
        <dbReference type="ChEBI" id="CHEBI:30013"/>
        <dbReference type="ChEBI" id="CHEBI:30616"/>
        <dbReference type="ChEBI" id="CHEBI:61977"/>
        <dbReference type="ChEBI" id="CHEBI:456216"/>
        <dbReference type="EC" id="2.7.11.1"/>
    </reaction>
</comment>
<dbReference type="Gene3D" id="3.30.200.20">
    <property type="entry name" value="Phosphorylase Kinase, domain 1"/>
    <property type="match status" value="1"/>
</dbReference>
<evidence type="ECO:0000256" key="9">
    <source>
        <dbReference type="SAM" id="MobiDB-lite"/>
    </source>
</evidence>
<evidence type="ECO:0000313" key="12">
    <source>
        <dbReference type="Proteomes" id="UP000287247"/>
    </source>
</evidence>
<dbReference type="SUPFAM" id="SSF56112">
    <property type="entry name" value="Protein kinase-like (PK-like)"/>
    <property type="match status" value="1"/>
</dbReference>
<dbReference type="GO" id="GO:0005524">
    <property type="term" value="F:ATP binding"/>
    <property type="evidence" value="ECO:0007669"/>
    <property type="project" value="UniProtKB-KW"/>
</dbReference>
<keyword evidence="12" id="KW-1185">Reference proteome</keyword>
<organism evidence="11 12">
    <name type="scientific">Aphanothece sacrum FPU1</name>
    <dbReference type="NCBI Taxonomy" id="1920663"/>
    <lineage>
        <taxon>Bacteria</taxon>
        <taxon>Bacillati</taxon>
        <taxon>Cyanobacteriota</taxon>
        <taxon>Cyanophyceae</taxon>
        <taxon>Oscillatoriophycideae</taxon>
        <taxon>Chroococcales</taxon>
        <taxon>Aphanothecaceae</taxon>
        <taxon>Aphanothece</taxon>
    </lineage>
</organism>
<dbReference type="Gene3D" id="2.60.120.380">
    <property type="match status" value="1"/>
</dbReference>